<keyword evidence="2" id="KW-1185">Reference proteome</keyword>
<name>A0A2G9WSG4_9HYPH</name>
<dbReference type="OrthoDB" id="8351634at2"/>
<gene>
    <name evidence="1" type="ORF">CJ014_19540</name>
</gene>
<dbReference type="Proteomes" id="UP000231070">
    <property type="component" value="Unassembled WGS sequence"/>
</dbReference>
<proteinExistence type="predicted"/>
<evidence type="ECO:0000313" key="1">
    <source>
        <dbReference type="EMBL" id="PIO97657.1"/>
    </source>
</evidence>
<dbReference type="AlphaFoldDB" id="A0A2G9WSG4"/>
<dbReference type="EMBL" id="NQVN01000016">
    <property type="protein sequence ID" value="PIO97657.1"/>
    <property type="molecule type" value="Genomic_DNA"/>
</dbReference>
<comment type="caution">
    <text evidence="1">The sequence shown here is derived from an EMBL/GenBank/DDBJ whole genome shotgun (WGS) entry which is preliminary data.</text>
</comment>
<organism evidence="1 2">
    <name type="scientific">Pleomorphomonas carboxyditropha</name>
    <dbReference type="NCBI Taxonomy" id="2023338"/>
    <lineage>
        <taxon>Bacteria</taxon>
        <taxon>Pseudomonadati</taxon>
        <taxon>Pseudomonadota</taxon>
        <taxon>Alphaproteobacteria</taxon>
        <taxon>Hyphomicrobiales</taxon>
        <taxon>Pleomorphomonadaceae</taxon>
        <taxon>Pleomorphomonas</taxon>
    </lineage>
</organism>
<dbReference type="InterPro" id="IPR054199">
    <property type="entry name" value="DUF6904"/>
</dbReference>
<dbReference type="RefSeq" id="WP_100082178.1">
    <property type="nucleotide sequence ID" value="NZ_NQVN01000016.1"/>
</dbReference>
<dbReference type="Pfam" id="PF21845">
    <property type="entry name" value="DUF6904"/>
    <property type="match status" value="1"/>
</dbReference>
<accession>A0A2G9WSG4</accession>
<protein>
    <submittedName>
        <fullName evidence="1">Uncharacterized protein</fullName>
    </submittedName>
</protein>
<reference evidence="1 2" key="1">
    <citation type="submission" date="2017-08" db="EMBL/GenBank/DDBJ databases">
        <title>Pleomorphomonas carboxidotrophicus sp. nov., a new mesophilic hydrogenogenic carboxidotroph.</title>
        <authorList>
            <person name="Esquivel-Elizondo S."/>
            <person name="Krajmalnik-Brown R."/>
            <person name="Maldonado J."/>
        </authorList>
    </citation>
    <scope>NUCLEOTIDE SEQUENCE [LARGE SCALE GENOMIC DNA]</scope>
    <source>
        <strain evidence="1 2">SVCO-16</strain>
    </source>
</reference>
<evidence type="ECO:0000313" key="2">
    <source>
        <dbReference type="Proteomes" id="UP000231070"/>
    </source>
</evidence>
<sequence length="213" mass="24478">MLSHQLLRNHAGIVLIGDYGTLRLLNEVVRDVNERSPLVRDKEGAFLVLAHDARKAYEQQREIIQPPEHFEEIGVRYGVAILWPVLLPQQRMLRESLAWIDHGKKHQAITYALEAVIEEALREDFGSREPAVTEAWQRLDPAHLGFFERLHTRGALFCSWTKSQRRQLLPSLLWSFHPLFGVGAGAYPFGPNEQVTPEDLAAWEGYEWPDPKL</sequence>